<keyword evidence="3" id="KW-1185">Reference proteome</keyword>
<dbReference type="EMBL" id="FNXT01000253">
    <property type="protein sequence ID" value="SZX62658.1"/>
    <property type="molecule type" value="Genomic_DNA"/>
</dbReference>
<evidence type="ECO:0000313" key="3">
    <source>
        <dbReference type="Proteomes" id="UP000256970"/>
    </source>
</evidence>
<name>A0A383W8F3_TETOB</name>
<dbReference type="GO" id="GO:0006744">
    <property type="term" value="P:ubiquinone biosynthetic process"/>
    <property type="evidence" value="ECO:0007669"/>
    <property type="project" value="InterPro"/>
</dbReference>
<sequence length="204" mass="21507">MDKQQVLRELLRKAHVAEAAMAKVLVGQQLVLRNRPDAAFFAEQEQDALHTVQQLMPRYRVRPSALLSLLQGAGMAAGAAAALAPPAARNAVLGALQESLTGLYNDQLRAMREAGLSDEESLTGLYNDQLRAMREAGLSDEAADVRAVMIKLRNMERADEGCPAPPDIVSLTQAQSLADVGLGGVLGAVVKAVADAAVAASGRV</sequence>
<dbReference type="Proteomes" id="UP000256970">
    <property type="component" value="Unassembled WGS sequence"/>
</dbReference>
<accession>A0A383W8F3</accession>
<evidence type="ECO:0000313" key="2">
    <source>
        <dbReference type="EMBL" id="SZX73908.1"/>
    </source>
</evidence>
<dbReference type="EMBL" id="FNXT01001201">
    <property type="protein sequence ID" value="SZX73908.1"/>
    <property type="molecule type" value="Genomic_DNA"/>
</dbReference>
<dbReference type="AlphaFoldDB" id="A0A383W8F3"/>
<protein>
    <submittedName>
        <fullName evidence="2">Uncharacterized protein</fullName>
    </submittedName>
</protein>
<dbReference type="GO" id="GO:0005743">
    <property type="term" value="C:mitochondrial inner membrane"/>
    <property type="evidence" value="ECO:0007669"/>
    <property type="project" value="TreeGrafter"/>
</dbReference>
<dbReference type="PANTHER" id="PTHR11237:SF4">
    <property type="entry name" value="5-DEMETHOXYUBIQUINONE HYDROXYLASE, MITOCHONDRIAL"/>
    <property type="match status" value="1"/>
</dbReference>
<dbReference type="InterPro" id="IPR011566">
    <property type="entry name" value="Ubq_synth_Coq7"/>
</dbReference>
<dbReference type="PANTHER" id="PTHR11237">
    <property type="entry name" value="COENZYME Q10 BIOSYNTHESIS PROTEIN 7"/>
    <property type="match status" value="1"/>
</dbReference>
<proteinExistence type="predicted"/>
<gene>
    <name evidence="2" type="ORF">BQ4739_LOCUS14171</name>
    <name evidence="1" type="ORF">BQ4739_LOCUS3255</name>
</gene>
<reference evidence="2 3" key="1">
    <citation type="submission" date="2016-10" db="EMBL/GenBank/DDBJ databases">
        <authorList>
            <person name="Cai Z."/>
        </authorList>
    </citation>
    <scope>NUCLEOTIDE SEQUENCE [LARGE SCALE GENOMIC DNA]</scope>
</reference>
<evidence type="ECO:0000313" key="1">
    <source>
        <dbReference type="EMBL" id="SZX62658.1"/>
    </source>
</evidence>
<organism evidence="2 3">
    <name type="scientific">Tetradesmus obliquus</name>
    <name type="common">Green alga</name>
    <name type="synonym">Acutodesmus obliquus</name>
    <dbReference type="NCBI Taxonomy" id="3088"/>
    <lineage>
        <taxon>Eukaryota</taxon>
        <taxon>Viridiplantae</taxon>
        <taxon>Chlorophyta</taxon>
        <taxon>core chlorophytes</taxon>
        <taxon>Chlorophyceae</taxon>
        <taxon>CS clade</taxon>
        <taxon>Sphaeropleales</taxon>
        <taxon>Scenedesmaceae</taxon>
        <taxon>Tetradesmus</taxon>
    </lineage>
</organism>
<dbReference type="Pfam" id="PF03232">
    <property type="entry name" value="COQ7"/>
    <property type="match status" value="1"/>
</dbReference>
<dbReference type="STRING" id="3088.A0A383W8F3"/>
<dbReference type="GO" id="GO:0008682">
    <property type="term" value="F:3-demethoxyubiquinol 3-hydroxylase activity"/>
    <property type="evidence" value="ECO:0007669"/>
    <property type="project" value="TreeGrafter"/>
</dbReference>